<sequence length="87" mass="10031">MNPISSSSSSFLNETNIGHVLKLLNENENKNEYNFLAHVEDLVLLSDMTKSEMEKLEINKLKPSLTCEFSGLIFRFVLFAWFRSSSR</sequence>
<dbReference type="EMBL" id="NJHN03000047">
    <property type="protein sequence ID" value="KAH9421062.1"/>
    <property type="molecule type" value="Genomic_DNA"/>
</dbReference>
<dbReference type="Proteomes" id="UP000887458">
    <property type="component" value="Unassembled WGS sequence"/>
</dbReference>
<gene>
    <name evidence="1" type="ORF">DERP_001504</name>
</gene>
<evidence type="ECO:0008006" key="3">
    <source>
        <dbReference type="Google" id="ProtNLM"/>
    </source>
</evidence>
<name>A0ABQ8JF50_DERPT</name>
<keyword evidence="2" id="KW-1185">Reference proteome</keyword>
<accession>A0ABQ8JF50</accession>
<organism evidence="1 2">
    <name type="scientific">Dermatophagoides pteronyssinus</name>
    <name type="common">European house dust mite</name>
    <dbReference type="NCBI Taxonomy" id="6956"/>
    <lineage>
        <taxon>Eukaryota</taxon>
        <taxon>Metazoa</taxon>
        <taxon>Ecdysozoa</taxon>
        <taxon>Arthropoda</taxon>
        <taxon>Chelicerata</taxon>
        <taxon>Arachnida</taxon>
        <taxon>Acari</taxon>
        <taxon>Acariformes</taxon>
        <taxon>Sarcoptiformes</taxon>
        <taxon>Astigmata</taxon>
        <taxon>Psoroptidia</taxon>
        <taxon>Analgoidea</taxon>
        <taxon>Pyroglyphidae</taxon>
        <taxon>Dermatophagoidinae</taxon>
        <taxon>Dermatophagoides</taxon>
    </lineage>
</organism>
<evidence type="ECO:0000313" key="1">
    <source>
        <dbReference type="EMBL" id="KAH9421062.1"/>
    </source>
</evidence>
<proteinExistence type="predicted"/>
<reference evidence="1 2" key="2">
    <citation type="journal article" date="2022" name="Mol. Biol. Evol.">
        <title>Comparative Genomics Reveals Insights into the Divergent Evolution of Astigmatic Mites and Household Pest Adaptations.</title>
        <authorList>
            <person name="Xiong Q."/>
            <person name="Wan A.T."/>
            <person name="Liu X."/>
            <person name="Fung C.S."/>
            <person name="Xiao X."/>
            <person name="Malainual N."/>
            <person name="Hou J."/>
            <person name="Wang L."/>
            <person name="Wang M."/>
            <person name="Yang K.Y."/>
            <person name="Cui Y."/>
            <person name="Leung E.L."/>
            <person name="Nong W."/>
            <person name="Shin S.K."/>
            <person name="Au S.W."/>
            <person name="Jeong K.Y."/>
            <person name="Chew F.T."/>
            <person name="Hui J.H."/>
            <person name="Leung T.F."/>
            <person name="Tungtrongchitr A."/>
            <person name="Zhong N."/>
            <person name="Liu Z."/>
            <person name="Tsui S.K."/>
        </authorList>
    </citation>
    <scope>NUCLEOTIDE SEQUENCE [LARGE SCALE GENOMIC DNA]</scope>
    <source>
        <strain evidence="1">Derp</strain>
    </source>
</reference>
<protein>
    <recommendedName>
        <fullName evidence="3">Reverse transcriptase domain-containing protein</fullName>
    </recommendedName>
</protein>
<reference evidence="1 2" key="1">
    <citation type="journal article" date="2018" name="J. Allergy Clin. Immunol.">
        <title>High-quality assembly of Dermatophagoides pteronyssinus genome and transcriptome reveals a wide range of novel allergens.</title>
        <authorList>
            <person name="Liu X.Y."/>
            <person name="Yang K.Y."/>
            <person name="Wang M.Q."/>
            <person name="Kwok J.S."/>
            <person name="Zeng X."/>
            <person name="Yang Z."/>
            <person name="Xiao X.J."/>
            <person name="Lau C.P."/>
            <person name="Li Y."/>
            <person name="Huang Z.M."/>
            <person name="Ba J.G."/>
            <person name="Yim A.K."/>
            <person name="Ouyang C.Y."/>
            <person name="Ngai S.M."/>
            <person name="Chan T.F."/>
            <person name="Leung E.L."/>
            <person name="Liu L."/>
            <person name="Liu Z.G."/>
            <person name="Tsui S.K."/>
        </authorList>
    </citation>
    <scope>NUCLEOTIDE SEQUENCE [LARGE SCALE GENOMIC DNA]</scope>
    <source>
        <strain evidence="1">Derp</strain>
    </source>
</reference>
<comment type="caution">
    <text evidence="1">The sequence shown here is derived from an EMBL/GenBank/DDBJ whole genome shotgun (WGS) entry which is preliminary data.</text>
</comment>
<evidence type="ECO:0000313" key="2">
    <source>
        <dbReference type="Proteomes" id="UP000887458"/>
    </source>
</evidence>